<keyword evidence="1" id="KW-1185">Reference proteome</keyword>
<proteinExistence type="predicted"/>
<sequence length="59" mass="6963">MPMRILSKKLHGNDIDGHFWEKVITESDPARIRIQYPLFHGFSLFHLRSSSLWAVTLLR</sequence>
<name>A0A915J942_ROMCU</name>
<organism evidence="1 2">
    <name type="scientific">Romanomermis culicivorax</name>
    <name type="common">Nematode worm</name>
    <dbReference type="NCBI Taxonomy" id="13658"/>
    <lineage>
        <taxon>Eukaryota</taxon>
        <taxon>Metazoa</taxon>
        <taxon>Ecdysozoa</taxon>
        <taxon>Nematoda</taxon>
        <taxon>Enoplea</taxon>
        <taxon>Dorylaimia</taxon>
        <taxon>Mermithida</taxon>
        <taxon>Mermithoidea</taxon>
        <taxon>Mermithidae</taxon>
        <taxon>Romanomermis</taxon>
    </lineage>
</organism>
<dbReference type="Proteomes" id="UP000887565">
    <property type="component" value="Unplaced"/>
</dbReference>
<dbReference type="WBParaSite" id="nRc.2.0.1.t22224-RA">
    <property type="protein sequence ID" value="nRc.2.0.1.t22224-RA"/>
    <property type="gene ID" value="nRc.2.0.1.g22224"/>
</dbReference>
<accession>A0A915J942</accession>
<reference evidence="2" key="1">
    <citation type="submission" date="2022-11" db="UniProtKB">
        <authorList>
            <consortium name="WormBaseParasite"/>
        </authorList>
    </citation>
    <scope>IDENTIFICATION</scope>
</reference>
<protein>
    <submittedName>
        <fullName evidence="2">Uncharacterized protein</fullName>
    </submittedName>
</protein>
<evidence type="ECO:0000313" key="2">
    <source>
        <dbReference type="WBParaSite" id="nRc.2.0.1.t22224-RA"/>
    </source>
</evidence>
<dbReference type="AlphaFoldDB" id="A0A915J942"/>
<evidence type="ECO:0000313" key="1">
    <source>
        <dbReference type="Proteomes" id="UP000887565"/>
    </source>
</evidence>